<accession>F5XEE5</accession>
<dbReference type="Proteomes" id="UP000007947">
    <property type="component" value="Chromosome"/>
</dbReference>
<feature type="compositionally biased region" description="Basic residues" evidence="1">
    <location>
        <begin position="33"/>
        <end position="47"/>
    </location>
</feature>
<dbReference type="STRING" id="1032480.MLP_46790"/>
<sequence length="72" mass="8046">MHSPCQSAKHGVSTLALRVLPHQAVSPRVAATRQRRTGVRRGHRSGRPRNLSIPPCGDIPRSREDSRRTCRN</sequence>
<gene>
    <name evidence="2" type="ordered locus">MLP_46790</name>
</gene>
<name>F5XEE5_MICPN</name>
<evidence type="ECO:0000313" key="3">
    <source>
        <dbReference type="Proteomes" id="UP000007947"/>
    </source>
</evidence>
<evidence type="ECO:0000256" key="1">
    <source>
        <dbReference type="SAM" id="MobiDB-lite"/>
    </source>
</evidence>
<dbReference type="AlphaFoldDB" id="F5XEE5"/>
<feature type="compositionally biased region" description="Basic and acidic residues" evidence="1">
    <location>
        <begin position="60"/>
        <end position="72"/>
    </location>
</feature>
<feature type="region of interest" description="Disordered" evidence="1">
    <location>
        <begin position="1"/>
        <end position="72"/>
    </location>
</feature>
<reference evidence="2 3" key="1">
    <citation type="submission" date="2011-05" db="EMBL/GenBank/DDBJ databases">
        <title>Whole genome sequence of Microlunatus phosphovorus NM-1.</title>
        <authorList>
            <person name="Hosoyama A."/>
            <person name="Sasaki K."/>
            <person name="Harada T."/>
            <person name="Igarashi R."/>
            <person name="Kawakoshi A."/>
            <person name="Sasagawa M."/>
            <person name="Fukada J."/>
            <person name="Nakamura S."/>
            <person name="Katano Y."/>
            <person name="Hanada S."/>
            <person name="Kamagata Y."/>
            <person name="Nakamura N."/>
            <person name="Yamazaki S."/>
            <person name="Fujita N."/>
        </authorList>
    </citation>
    <scope>NUCLEOTIDE SEQUENCE [LARGE SCALE GENOMIC DNA]</scope>
    <source>
        <strain evidence="3">ATCC 700054 / DSM 10555 / JCM 9379 / NBRC 101784 / NCIMB 13414 / VKM Ac-1990 / NM-1</strain>
    </source>
</reference>
<proteinExistence type="predicted"/>
<dbReference type="KEGG" id="mph:MLP_46790"/>
<protein>
    <submittedName>
        <fullName evidence="2">Uncharacterized protein</fullName>
    </submittedName>
</protein>
<organism evidence="2 3">
    <name type="scientific">Microlunatus phosphovorus (strain ATCC 700054 / DSM 10555 / JCM 9379 / NBRC 101784 / NCIMB 13414 / VKM Ac-1990 / NM-1)</name>
    <dbReference type="NCBI Taxonomy" id="1032480"/>
    <lineage>
        <taxon>Bacteria</taxon>
        <taxon>Bacillati</taxon>
        <taxon>Actinomycetota</taxon>
        <taxon>Actinomycetes</taxon>
        <taxon>Propionibacteriales</taxon>
        <taxon>Propionibacteriaceae</taxon>
        <taxon>Microlunatus</taxon>
    </lineage>
</organism>
<dbReference type="HOGENOM" id="CLU_2717876_0_0_11"/>
<evidence type="ECO:0000313" key="2">
    <source>
        <dbReference type="EMBL" id="BAK37693.1"/>
    </source>
</evidence>
<keyword evidence="3" id="KW-1185">Reference proteome</keyword>
<dbReference type="EMBL" id="AP012204">
    <property type="protein sequence ID" value="BAK37693.1"/>
    <property type="molecule type" value="Genomic_DNA"/>
</dbReference>